<dbReference type="Pfam" id="PF22901">
    <property type="entry name" value="dsrm_Ferlin"/>
    <property type="match status" value="1"/>
</dbReference>
<evidence type="ECO:0000256" key="1">
    <source>
        <dbReference type="ARBA" id="ARBA00004167"/>
    </source>
</evidence>
<feature type="compositionally biased region" description="Basic and acidic residues" evidence="6">
    <location>
        <begin position="50"/>
        <end position="70"/>
    </location>
</feature>
<comment type="subcellular location">
    <subcellularLocation>
        <location evidence="1">Membrane</location>
        <topology evidence="1">Single-pass membrane protein</topology>
    </subcellularLocation>
</comment>
<evidence type="ECO:0000256" key="6">
    <source>
        <dbReference type="SAM" id="MobiDB-lite"/>
    </source>
</evidence>
<evidence type="ECO:0000256" key="4">
    <source>
        <dbReference type="ARBA" id="ARBA00022989"/>
    </source>
</evidence>
<dbReference type="InterPro" id="IPR037721">
    <property type="entry name" value="Ferlin"/>
</dbReference>
<dbReference type="CDD" id="cd04037">
    <property type="entry name" value="C2E_Ferlin"/>
    <property type="match status" value="1"/>
</dbReference>
<name>A0ABN7P7M8_TIMPD</name>
<dbReference type="SMART" id="SM00239">
    <property type="entry name" value="C2"/>
    <property type="match status" value="1"/>
</dbReference>
<keyword evidence="9" id="KW-1185">Reference proteome</keyword>
<evidence type="ECO:0000256" key="3">
    <source>
        <dbReference type="ARBA" id="ARBA00022737"/>
    </source>
</evidence>
<keyword evidence="5" id="KW-0472">Membrane</keyword>
<dbReference type="InterPro" id="IPR055072">
    <property type="entry name" value="Ferlin_DSRM"/>
</dbReference>
<organism evidence="8 9">
    <name type="scientific">Timema podura</name>
    <name type="common">Walking stick</name>
    <dbReference type="NCBI Taxonomy" id="61482"/>
    <lineage>
        <taxon>Eukaryota</taxon>
        <taxon>Metazoa</taxon>
        <taxon>Ecdysozoa</taxon>
        <taxon>Arthropoda</taxon>
        <taxon>Hexapoda</taxon>
        <taxon>Insecta</taxon>
        <taxon>Pterygota</taxon>
        <taxon>Neoptera</taxon>
        <taxon>Polyneoptera</taxon>
        <taxon>Phasmatodea</taxon>
        <taxon>Timematodea</taxon>
        <taxon>Timematoidea</taxon>
        <taxon>Timematidae</taxon>
        <taxon>Timema</taxon>
    </lineage>
</organism>
<proteinExistence type="predicted"/>
<keyword evidence="2" id="KW-0812">Transmembrane</keyword>
<evidence type="ECO:0000313" key="9">
    <source>
        <dbReference type="Proteomes" id="UP001153148"/>
    </source>
</evidence>
<dbReference type="InterPro" id="IPR035892">
    <property type="entry name" value="C2_domain_sf"/>
</dbReference>
<feature type="domain" description="C2" evidence="7">
    <location>
        <begin position="240"/>
        <end position="360"/>
    </location>
</feature>
<dbReference type="InterPro" id="IPR037724">
    <property type="entry name" value="C2E_Ferlin"/>
</dbReference>
<dbReference type="PANTHER" id="PTHR12546">
    <property type="entry name" value="FER-1-LIKE"/>
    <property type="match status" value="1"/>
</dbReference>
<dbReference type="Gene3D" id="2.60.40.150">
    <property type="entry name" value="C2 domain"/>
    <property type="match status" value="1"/>
</dbReference>
<dbReference type="InterPro" id="IPR000008">
    <property type="entry name" value="C2_dom"/>
</dbReference>
<dbReference type="PANTHER" id="PTHR12546:SF60">
    <property type="entry name" value="MISFIRE, ISOFORM F"/>
    <property type="match status" value="1"/>
</dbReference>
<protein>
    <recommendedName>
        <fullName evidence="7">C2 domain-containing protein</fullName>
    </recommendedName>
</protein>
<evidence type="ECO:0000313" key="8">
    <source>
        <dbReference type="EMBL" id="CAG2061416.1"/>
    </source>
</evidence>
<dbReference type="PROSITE" id="PS50004">
    <property type="entry name" value="C2"/>
    <property type="match status" value="1"/>
</dbReference>
<evidence type="ECO:0000259" key="7">
    <source>
        <dbReference type="PROSITE" id="PS50004"/>
    </source>
</evidence>
<reference evidence="8" key="1">
    <citation type="submission" date="2021-03" db="EMBL/GenBank/DDBJ databases">
        <authorList>
            <person name="Tran Van P."/>
        </authorList>
    </citation>
    <scope>NUCLEOTIDE SEQUENCE</scope>
</reference>
<dbReference type="EMBL" id="CAJPIN010015797">
    <property type="protein sequence ID" value="CAG2061416.1"/>
    <property type="molecule type" value="Genomic_DNA"/>
</dbReference>
<gene>
    <name evidence="8" type="ORF">TPAB3V08_LOCUS8370</name>
</gene>
<dbReference type="SUPFAM" id="SSF49562">
    <property type="entry name" value="C2 domain (Calcium/lipid-binding domain, CaLB)"/>
    <property type="match status" value="1"/>
</dbReference>
<comment type="caution">
    <text evidence="8">The sequence shown here is derived from an EMBL/GenBank/DDBJ whole genome shotgun (WGS) entry which is preliminary data.</text>
</comment>
<sequence length="421" mass="48385">MNRDLIIGASASNATNEDESLPLLRDAGAERREPQVLLSRLQSILGRKKGTQEISKKQSKEKVNKKHREEEDGDDCNVGATDDTDEVDGTVQAKTKWRLLKAKRWGEGESFDEDEENLDWWSKYFRTLEAMEVTAEREKPEDKPKDEKINLLGKKSRDLKQKFVRRTRHKIMIKIYPNDLEAQPEFNGFSDRLTTFNLYRGKKVEDQISKGNIAGKFKGAIKIYRWPPPENKNLVTECGLDAERGLFQNYPGNKPLTVKVRVYVIRASGLPVMDLTGRSDPYLVVGTSSNNTIKDRDSYVARSLDPTFGKLFELKATFPLDYQLTVTVMDYDKYSSDDLIGETKIDLENRWYSKHRAVCGISDKYEKEGYRKWRDSQTPSQILENLCREYTVQGPTYLEDCVVLGPWERSQPAESQKGPDE</sequence>
<accession>A0ABN7P7M8</accession>
<dbReference type="Pfam" id="PF00168">
    <property type="entry name" value="C2"/>
    <property type="match status" value="1"/>
</dbReference>
<dbReference type="Proteomes" id="UP001153148">
    <property type="component" value="Unassembled WGS sequence"/>
</dbReference>
<feature type="region of interest" description="Disordered" evidence="6">
    <location>
        <begin position="1"/>
        <end position="29"/>
    </location>
</feature>
<feature type="non-terminal residue" evidence="8">
    <location>
        <position position="421"/>
    </location>
</feature>
<keyword evidence="4" id="KW-1133">Transmembrane helix</keyword>
<keyword evidence="3" id="KW-0677">Repeat</keyword>
<evidence type="ECO:0000256" key="5">
    <source>
        <dbReference type="ARBA" id="ARBA00023136"/>
    </source>
</evidence>
<evidence type="ECO:0000256" key="2">
    <source>
        <dbReference type="ARBA" id="ARBA00022692"/>
    </source>
</evidence>
<feature type="region of interest" description="Disordered" evidence="6">
    <location>
        <begin position="47"/>
        <end position="85"/>
    </location>
</feature>